<dbReference type="PANTHER" id="PTHR38107:SF3">
    <property type="entry name" value="LYSOZYME RRRD-RELATED"/>
    <property type="match status" value="1"/>
</dbReference>
<organism evidence="5 6">
    <name type="scientific">Rhodoferax lacus</name>
    <dbReference type="NCBI Taxonomy" id="2184758"/>
    <lineage>
        <taxon>Bacteria</taxon>
        <taxon>Pseudomonadati</taxon>
        <taxon>Pseudomonadota</taxon>
        <taxon>Betaproteobacteria</taxon>
        <taxon>Burkholderiales</taxon>
        <taxon>Comamonadaceae</taxon>
        <taxon>Rhodoferax</taxon>
    </lineage>
</organism>
<dbReference type="InterPro" id="IPR023346">
    <property type="entry name" value="Lysozyme-like_dom_sf"/>
</dbReference>
<keyword evidence="2 4" id="KW-0081">Bacteriolytic enzyme</keyword>
<dbReference type="Pfam" id="PF05488">
    <property type="entry name" value="PAAR_motif"/>
    <property type="match status" value="1"/>
</dbReference>
<dbReference type="Pfam" id="PF00959">
    <property type="entry name" value="Phage_lysozyme"/>
    <property type="match status" value="1"/>
</dbReference>
<dbReference type="Proteomes" id="UP000260665">
    <property type="component" value="Unassembled WGS sequence"/>
</dbReference>
<dbReference type="GO" id="GO:0009253">
    <property type="term" value="P:peptidoglycan catabolic process"/>
    <property type="evidence" value="ECO:0007669"/>
    <property type="project" value="InterPro"/>
</dbReference>
<keyword evidence="4" id="KW-0378">Hydrolase</keyword>
<dbReference type="InterPro" id="IPR008727">
    <property type="entry name" value="PAAR_motif"/>
</dbReference>
<dbReference type="CDD" id="cd14744">
    <property type="entry name" value="PAAR_CT_2"/>
    <property type="match status" value="1"/>
</dbReference>
<name>A0A3E1R9N1_9BURK</name>
<sequence length="397" mass="42577">MERKAVLVGDPPSSGGAVMPGAFTQATVKGVPYATIGGAVHCVACKSIGTIAKAGGPYRLPMYGFEMALENDIVLCKCQVPPKLVAKTISSGTPKVTVDDRMESLGVVPSPVAGAAGVADDTALYPLVGRSFATALTKHDQQFMLLDANSRPLSAAFYSVRLPTGKVVHGVANGRGLTDRYETDGTANLQVYIGHVGFKLPVPLYQGTTNTDPNSLVVVQSERLGKPWIVSDDGIEFIAVLESGVSNGKNWVGQSVVSGMILKVYDDGYGIPTVGLGHKVVPADRLKMDDEITIDQARAFARTDIADVERFINQLVRVPLNQYEYDALVSVLFNTGPYRGKHDSSNETRAERVAKMVNGGDFKAAAEWLEKFIADRVPGRRKNEAKLFKTGTYDASH</sequence>
<dbReference type="GO" id="GO:0031640">
    <property type="term" value="P:killing of cells of another organism"/>
    <property type="evidence" value="ECO:0007669"/>
    <property type="project" value="UniProtKB-KW"/>
</dbReference>
<proteinExistence type="inferred from homology"/>
<evidence type="ECO:0000313" key="5">
    <source>
        <dbReference type="EMBL" id="RFO95963.1"/>
    </source>
</evidence>
<comment type="catalytic activity">
    <reaction evidence="4">
        <text>Hydrolysis of (1-&gt;4)-beta-linkages between N-acetylmuramic acid and N-acetyl-D-glucosamine residues in a peptidoglycan and between N-acetyl-D-glucosamine residues in chitodextrins.</text>
        <dbReference type="EC" id="3.2.1.17"/>
    </reaction>
</comment>
<evidence type="ECO:0000256" key="2">
    <source>
        <dbReference type="ARBA" id="ARBA00022638"/>
    </source>
</evidence>
<evidence type="ECO:0000256" key="4">
    <source>
        <dbReference type="RuleBase" id="RU003788"/>
    </source>
</evidence>
<dbReference type="EC" id="3.2.1.17" evidence="4"/>
<gene>
    <name evidence="5" type="ORF">DIC66_16185</name>
</gene>
<keyword evidence="4" id="KW-0326">Glycosidase</keyword>
<dbReference type="CDD" id="cd00737">
    <property type="entry name" value="lyz_endolysin_autolysin"/>
    <property type="match status" value="1"/>
</dbReference>
<dbReference type="InterPro" id="IPR002196">
    <property type="entry name" value="Glyco_hydro_24"/>
</dbReference>
<dbReference type="RefSeq" id="WP_117179059.1">
    <property type="nucleotide sequence ID" value="NZ_QFZK01000011.1"/>
</dbReference>
<dbReference type="Gene3D" id="1.10.530.40">
    <property type="match status" value="1"/>
</dbReference>
<comment type="caution">
    <text evidence="5">The sequence shown here is derived from an EMBL/GenBank/DDBJ whole genome shotgun (WGS) entry which is preliminary data.</text>
</comment>
<dbReference type="GO" id="GO:0016998">
    <property type="term" value="P:cell wall macromolecule catabolic process"/>
    <property type="evidence" value="ECO:0007669"/>
    <property type="project" value="InterPro"/>
</dbReference>
<evidence type="ECO:0000256" key="1">
    <source>
        <dbReference type="ARBA" id="ARBA00022529"/>
    </source>
</evidence>
<reference evidence="5 6" key="1">
    <citation type="submission" date="2018-05" db="EMBL/GenBank/DDBJ databases">
        <title>Rhodoferax soyangensis sp.nov., isolated from an oligotrophic freshwater lake.</title>
        <authorList>
            <person name="Park M."/>
        </authorList>
    </citation>
    <scope>NUCLEOTIDE SEQUENCE [LARGE SCALE GENOMIC DNA]</scope>
    <source>
        <strain evidence="5 6">IMCC26218</strain>
    </source>
</reference>
<protein>
    <recommendedName>
        <fullName evidence="4">Lysozyme</fullName>
        <ecNumber evidence="4">3.2.1.17</ecNumber>
    </recommendedName>
</protein>
<evidence type="ECO:0000256" key="3">
    <source>
        <dbReference type="ARBA" id="ARBA00023200"/>
    </source>
</evidence>
<dbReference type="InterPro" id="IPR023347">
    <property type="entry name" value="Lysozyme_dom_sf"/>
</dbReference>
<keyword evidence="1 4" id="KW-0929">Antimicrobial</keyword>
<dbReference type="GO" id="GO:0042742">
    <property type="term" value="P:defense response to bacterium"/>
    <property type="evidence" value="ECO:0007669"/>
    <property type="project" value="UniProtKB-KW"/>
</dbReference>
<dbReference type="OrthoDB" id="8841651at2"/>
<dbReference type="AlphaFoldDB" id="A0A3E1R9N1"/>
<keyword evidence="3" id="KW-1035">Host cytoplasm</keyword>
<dbReference type="SUPFAM" id="SSF53955">
    <property type="entry name" value="Lysozyme-like"/>
    <property type="match status" value="1"/>
</dbReference>
<dbReference type="PANTHER" id="PTHR38107">
    <property type="match status" value="1"/>
</dbReference>
<comment type="similarity">
    <text evidence="4">Belongs to the glycosyl hydrolase 24 family.</text>
</comment>
<keyword evidence="6" id="KW-1185">Reference proteome</keyword>
<dbReference type="EMBL" id="QFZK01000011">
    <property type="protein sequence ID" value="RFO95963.1"/>
    <property type="molecule type" value="Genomic_DNA"/>
</dbReference>
<dbReference type="InterPro" id="IPR033907">
    <property type="entry name" value="Endolysin_autolysin"/>
</dbReference>
<evidence type="ECO:0000313" key="6">
    <source>
        <dbReference type="Proteomes" id="UP000260665"/>
    </source>
</evidence>
<dbReference type="InterPro" id="IPR051018">
    <property type="entry name" value="Bacteriophage_GH24"/>
</dbReference>
<accession>A0A3E1R9N1</accession>
<dbReference type="GO" id="GO:0003796">
    <property type="term" value="F:lysozyme activity"/>
    <property type="evidence" value="ECO:0007669"/>
    <property type="project" value="UniProtKB-EC"/>
</dbReference>